<gene>
    <name evidence="3" type="ORF">JIN85_09565</name>
</gene>
<evidence type="ECO:0000313" key="4">
    <source>
        <dbReference type="Proteomes" id="UP000603141"/>
    </source>
</evidence>
<protein>
    <submittedName>
        <fullName evidence="3">DUF2059 domain-containing protein</fullName>
    </submittedName>
</protein>
<evidence type="ECO:0000256" key="1">
    <source>
        <dbReference type="SAM" id="SignalP"/>
    </source>
</evidence>
<keyword evidence="1" id="KW-0732">Signal</keyword>
<dbReference type="EMBL" id="JAENIJ010000012">
    <property type="protein sequence ID" value="MBK1882664.1"/>
    <property type="molecule type" value="Genomic_DNA"/>
</dbReference>
<evidence type="ECO:0000259" key="2">
    <source>
        <dbReference type="Pfam" id="PF09832"/>
    </source>
</evidence>
<organism evidence="3 4">
    <name type="scientific">Luteolibacter pohnpeiensis</name>
    <dbReference type="NCBI Taxonomy" id="454153"/>
    <lineage>
        <taxon>Bacteria</taxon>
        <taxon>Pseudomonadati</taxon>
        <taxon>Verrucomicrobiota</taxon>
        <taxon>Verrucomicrobiia</taxon>
        <taxon>Verrucomicrobiales</taxon>
        <taxon>Verrucomicrobiaceae</taxon>
        <taxon>Luteolibacter</taxon>
    </lineage>
</organism>
<dbReference type="Pfam" id="PF09832">
    <property type="entry name" value="DUF2059"/>
    <property type="match status" value="1"/>
</dbReference>
<sequence length="144" mass="16201">MTIPTRLSSTIAASFAALCIVSTAFGIEDTPENRIREAERYLKAIPPEEMFLDMTEEMAKNMPESERELFKAVMTKHLDVPALTKTMKNSMVKHFTAEELKALADFYGSEVGKSAMKKFGVYLADVMPTIQEEVMKAQDKAIRE</sequence>
<dbReference type="RefSeq" id="WP_200270008.1">
    <property type="nucleotide sequence ID" value="NZ_JAENIJ010000012.1"/>
</dbReference>
<dbReference type="InterPro" id="IPR018637">
    <property type="entry name" value="DUF2059"/>
</dbReference>
<dbReference type="Proteomes" id="UP000603141">
    <property type="component" value="Unassembled WGS sequence"/>
</dbReference>
<name>A0A934VWM6_9BACT</name>
<evidence type="ECO:0000313" key="3">
    <source>
        <dbReference type="EMBL" id="MBK1882664.1"/>
    </source>
</evidence>
<comment type="caution">
    <text evidence="3">The sequence shown here is derived from an EMBL/GenBank/DDBJ whole genome shotgun (WGS) entry which is preliminary data.</text>
</comment>
<reference evidence="3" key="1">
    <citation type="submission" date="2021-01" db="EMBL/GenBank/DDBJ databases">
        <title>Modified the classification status of verrucomicrobia.</title>
        <authorList>
            <person name="Feng X."/>
        </authorList>
    </citation>
    <scope>NUCLEOTIDE SEQUENCE</scope>
    <source>
        <strain evidence="3">KCTC 22041</strain>
    </source>
</reference>
<keyword evidence="4" id="KW-1185">Reference proteome</keyword>
<accession>A0A934VWM6</accession>
<feature type="domain" description="DUF2059" evidence="2">
    <location>
        <begin position="92"/>
        <end position="138"/>
    </location>
</feature>
<feature type="chain" id="PRO_5037093809" evidence="1">
    <location>
        <begin position="27"/>
        <end position="144"/>
    </location>
</feature>
<feature type="signal peptide" evidence="1">
    <location>
        <begin position="1"/>
        <end position="26"/>
    </location>
</feature>
<dbReference type="AlphaFoldDB" id="A0A934VWM6"/>
<proteinExistence type="predicted"/>